<dbReference type="RefSeq" id="WP_093968247.1">
    <property type="nucleotide sequence ID" value="NZ_FXYE01000002.1"/>
</dbReference>
<dbReference type="InterPro" id="IPR011042">
    <property type="entry name" value="6-blade_b-propeller_TolB-like"/>
</dbReference>
<dbReference type="InterPro" id="IPR014567">
    <property type="entry name" value="UCP031900"/>
</dbReference>
<evidence type="ECO:0000256" key="1">
    <source>
        <dbReference type="SAM" id="SignalP"/>
    </source>
</evidence>
<accession>A0A238KX95</accession>
<reference evidence="4" key="1">
    <citation type="submission" date="2017-05" db="EMBL/GenBank/DDBJ databases">
        <authorList>
            <person name="Rodrigo-Torres L."/>
            <person name="Arahal R. D."/>
            <person name="Lucena T."/>
        </authorList>
    </citation>
    <scope>NUCLEOTIDE SEQUENCE [LARGE SCALE GENOMIC DNA]</scope>
    <source>
        <strain evidence="4">CECT 8621</strain>
    </source>
</reference>
<proteinExistence type="predicted"/>
<dbReference type="OrthoDB" id="9798693at2"/>
<dbReference type="Gene3D" id="2.120.10.30">
    <property type="entry name" value="TolB, C-terminal domain"/>
    <property type="match status" value="1"/>
</dbReference>
<feature type="chain" id="PRO_5013008938" description="Phytase-like domain-containing protein" evidence="1">
    <location>
        <begin position="22"/>
        <end position="294"/>
    </location>
</feature>
<keyword evidence="1" id="KW-0732">Signal</keyword>
<organism evidence="3 4">
    <name type="scientific">Actibacterium lipolyticum</name>
    <dbReference type="NCBI Taxonomy" id="1524263"/>
    <lineage>
        <taxon>Bacteria</taxon>
        <taxon>Pseudomonadati</taxon>
        <taxon>Pseudomonadota</taxon>
        <taxon>Alphaproteobacteria</taxon>
        <taxon>Rhodobacterales</taxon>
        <taxon>Roseobacteraceae</taxon>
        <taxon>Actibacterium</taxon>
    </lineage>
</organism>
<dbReference type="Pfam" id="PF13449">
    <property type="entry name" value="Phytase-like"/>
    <property type="match status" value="1"/>
</dbReference>
<evidence type="ECO:0000313" key="3">
    <source>
        <dbReference type="EMBL" id="SMX46686.1"/>
    </source>
</evidence>
<feature type="domain" description="Phytase-like" evidence="2">
    <location>
        <begin position="41"/>
        <end position="279"/>
    </location>
</feature>
<dbReference type="InterPro" id="IPR027372">
    <property type="entry name" value="Phytase-like_dom"/>
</dbReference>
<dbReference type="EMBL" id="FXYE01000002">
    <property type="protein sequence ID" value="SMX46686.1"/>
    <property type="molecule type" value="Genomic_DNA"/>
</dbReference>
<protein>
    <recommendedName>
        <fullName evidence="2">Phytase-like domain-containing protein</fullName>
    </recommendedName>
</protein>
<dbReference type="AlphaFoldDB" id="A0A238KX95"/>
<gene>
    <name evidence="3" type="ORF">COL8621_03211</name>
</gene>
<keyword evidence="4" id="KW-1185">Reference proteome</keyword>
<feature type="signal peptide" evidence="1">
    <location>
        <begin position="1"/>
        <end position="21"/>
    </location>
</feature>
<evidence type="ECO:0000313" key="4">
    <source>
        <dbReference type="Proteomes" id="UP000202922"/>
    </source>
</evidence>
<dbReference type="SUPFAM" id="SSF101898">
    <property type="entry name" value="NHL repeat"/>
    <property type="match status" value="1"/>
</dbReference>
<name>A0A238KX95_9RHOB</name>
<dbReference type="PIRSF" id="PIRSF031900">
    <property type="entry name" value="UCP031900"/>
    <property type="match status" value="1"/>
</dbReference>
<evidence type="ECO:0000259" key="2">
    <source>
        <dbReference type="Pfam" id="PF13449"/>
    </source>
</evidence>
<sequence>MRARSFLAITLAIITSAIPLAADPEKATLLGEFVWTIEHESFGGFSGLELSKDGRTFTAISDRGAFMTGQFARANGAITGIENLTLTPIKDINGGALPEDITDPEGLAIRSDGRIFISFEGYHRVWTYRDTASEGAWLPRHADFMAMQNNSSLEALAISPDGTLFTLPERSGHKARPFPVYRYRHGTWTQPFTIPRRGDFLPVGADIGPDDRFYLLERDFHGVFGFSTRIRRFTIGPRGFANEQELLVTEVGQHDNLEGISVWRDEAGLVMTLLSDDNFHWAQHTEFVEYRAAE</sequence>
<dbReference type="Proteomes" id="UP000202922">
    <property type="component" value="Unassembled WGS sequence"/>
</dbReference>